<feature type="domain" description="Mitochondria-eating protein C-terminal" evidence="3">
    <location>
        <begin position="1071"/>
        <end position="1271"/>
    </location>
</feature>
<protein>
    <recommendedName>
        <fullName evidence="3">Mitochondria-eating protein C-terminal domain-containing protein</fullName>
    </recommendedName>
</protein>
<dbReference type="AlphaFoldDB" id="A0AA88YK14"/>
<keyword evidence="5" id="KW-1185">Reference proteome</keyword>
<evidence type="ECO:0000313" key="5">
    <source>
        <dbReference type="Proteomes" id="UP001186944"/>
    </source>
</evidence>
<name>A0AA88YK14_PINIB</name>
<keyword evidence="1" id="KW-0175">Coiled coil</keyword>
<dbReference type="GO" id="GO:0005615">
    <property type="term" value="C:extracellular space"/>
    <property type="evidence" value="ECO:0007669"/>
    <property type="project" value="TreeGrafter"/>
</dbReference>
<sequence>MEFYFIFAYTVFICLNKGKTADSLQKKISCQINLSGTMAVTYTIWGRLDCDGGNNTETVYTGYVGGSRHSDKGAAVDYLCMPEHPEGNGKMPRLSLGNGYLIGAKYRIRKQKIVGTLDASYNYHTVPCAVCRTIGFANVLMVPGKSKCMPTWTKLYSGYLMTGNYKDEAASQYICLDGKAEKIPGSTGGRFGKKLFPVSLEGGAIPCPPYKSHQAVACVMTINSQKLYDVQERLERILTEKKSLNSKVTADAYGHFKDTIVKGKSRNANEVKSSLRKLELSLKNEGFYKNVKGGFEAAKNEILEIIEDPEFLKEKTKAASKTAGPKPVVSRTYQGPGAKQSNPRAVTVTLSNTYARQHARQRGHPPTIQRPIIEPDAPPMVRTRKPPIVESNRRTSLATSSPEELATLNQTIHRLFTHLEIDKANPEAGTTKAQQGRRAQRARAQKNRSPSPVRGHHRNEAEFKELAEKLKRFEDAFQRKREVENEEILSLQAQVGKLKSQQTELTRELERHRGTHSIVNKAKGKLIEERYQEERKGMEMRIHELEEDIKKTHGGAESDSTLKADLIKLANEIEKLSHVTFTSELVHARPKYRNQTGRYDVTELIKTLDVVSNELKSLRDSKYSMETNLDSMTLWKQRYQEMEVVIEKFYTDVTSVAKGKDSEVFQTSPRSPRESRSRLSATPLRLKLQKTKTLLTNYSQKLEDAESALKERTRMYDEDHGELSRLREAVDTAYSELNVGENNVDAYDKDKANSSQKDSKLSSMDKILQIRRSIARYPRSKEKSDLYTKSLEKDLETLHDRILRFDTGITSGLSDDNVHGDTPTPRDAHQFSFVADDRSSLSDKCQSTMKKIDVLQIGFLQIKEQNRDLVHVSSNLKKMSETLGRVRDELTLLCKGVGLRPTTPKTGDMSHSDVIDDIKLCRFAVEKKDKETNSKEGIIQKTYGDLERLKESVHKLWEYSNSLRREKSANGDSEVSKVPTVLEKVDVIRKVINKQHHSQIAAERFLEEKDQLLLQKERDSNRLVEKLQKDALTREKEIEEFREDIERLSSLAANALQDSNPSITNLGDPNRPTKIAEYFAELYDNEWTNAFETLTTSFYMEEKSAITCLLDIARECYDFCKSLADGQLQDIYKVLFMLYKDDSSASSILKEKIYGLSKQELKTLRDIRRSIAPKAQSSVFKILHDDDGRTSVTNERLRSCGPYIEKCVELCWLMQVQDPPLHLNWTVQSGGKVDVSMYRFYTQSGTYVEYLVWPSLHLFKDGHLLSKGVVQAI</sequence>
<dbReference type="EMBL" id="VSWD01000006">
    <property type="protein sequence ID" value="KAK3100738.1"/>
    <property type="molecule type" value="Genomic_DNA"/>
</dbReference>
<evidence type="ECO:0000313" key="4">
    <source>
        <dbReference type="EMBL" id="KAK3100738.1"/>
    </source>
</evidence>
<dbReference type="Proteomes" id="UP001186944">
    <property type="component" value="Unassembled WGS sequence"/>
</dbReference>
<evidence type="ECO:0000256" key="1">
    <source>
        <dbReference type="SAM" id="Coils"/>
    </source>
</evidence>
<feature type="region of interest" description="Disordered" evidence="2">
    <location>
        <begin position="421"/>
        <end position="460"/>
    </location>
</feature>
<dbReference type="Pfam" id="PF16026">
    <property type="entry name" value="MIEAP"/>
    <property type="match status" value="1"/>
</dbReference>
<comment type="caution">
    <text evidence="4">The sequence shown here is derived from an EMBL/GenBank/DDBJ whole genome shotgun (WGS) entry which is preliminary data.</text>
</comment>
<dbReference type="InterPro" id="IPR051077">
    <property type="entry name" value="Ca-dependent_lectin"/>
</dbReference>
<accession>A0AA88YK14</accession>
<organism evidence="4 5">
    <name type="scientific">Pinctada imbricata</name>
    <name type="common">Atlantic pearl-oyster</name>
    <name type="synonym">Pinctada martensii</name>
    <dbReference type="NCBI Taxonomy" id="66713"/>
    <lineage>
        <taxon>Eukaryota</taxon>
        <taxon>Metazoa</taxon>
        <taxon>Spiralia</taxon>
        <taxon>Lophotrochozoa</taxon>
        <taxon>Mollusca</taxon>
        <taxon>Bivalvia</taxon>
        <taxon>Autobranchia</taxon>
        <taxon>Pteriomorphia</taxon>
        <taxon>Pterioida</taxon>
        <taxon>Pterioidea</taxon>
        <taxon>Pteriidae</taxon>
        <taxon>Pinctada</taxon>
    </lineage>
</organism>
<evidence type="ECO:0000259" key="3">
    <source>
        <dbReference type="Pfam" id="PF16026"/>
    </source>
</evidence>
<dbReference type="InterPro" id="IPR031981">
    <property type="entry name" value="MIEAP_C"/>
</dbReference>
<feature type="compositionally biased region" description="Polar residues" evidence="2">
    <location>
        <begin position="394"/>
        <end position="404"/>
    </location>
</feature>
<dbReference type="PANTHER" id="PTHR24024:SF18">
    <property type="entry name" value="SHORT-CHAIN COLLAGEN C4-LIKE"/>
    <property type="match status" value="1"/>
</dbReference>
<feature type="region of interest" description="Disordered" evidence="2">
    <location>
        <begin position="317"/>
        <end position="344"/>
    </location>
</feature>
<feature type="region of interest" description="Disordered" evidence="2">
    <location>
        <begin position="356"/>
        <end position="404"/>
    </location>
</feature>
<proteinExistence type="predicted"/>
<feature type="region of interest" description="Disordered" evidence="2">
    <location>
        <begin position="660"/>
        <end position="680"/>
    </location>
</feature>
<gene>
    <name evidence="4" type="ORF">FSP39_024450</name>
</gene>
<feature type="coiled-coil region" evidence="1">
    <location>
        <begin position="688"/>
        <end position="715"/>
    </location>
</feature>
<reference evidence="4" key="1">
    <citation type="submission" date="2019-08" db="EMBL/GenBank/DDBJ databases">
        <title>The improved chromosome-level genome for the pearl oyster Pinctada fucata martensii using PacBio sequencing and Hi-C.</title>
        <authorList>
            <person name="Zheng Z."/>
        </authorList>
    </citation>
    <scope>NUCLEOTIDE SEQUENCE</scope>
    <source>
        <strain evidence="4">ZZ-2019</strain>
        <tissue evidence="4">Adductor muscle</tissue>
    </source>
</reference>
<evidence type="ECO:0000256" key="2">
    <source>
        <dbReference type="SAM" id="MobiDB-lite"/>
    </source>
</evidence>
<dbReference type="PANTHER" id="PTHR24024">
    <property type="entry name" value="PULMONARY SURFACTANT-ASSOCIATED PROTEIN A"/>
    <property type="match status" value="1"/>
</dbReference>
<feature type="coiled-coil region" evidence="1">
    <location>
        <begin position="1024"/>
        <end position="1058"/>
    </location>
</feature>